<keyword evidence="3" id="KW-0808">Transferase</keyword>
<dbReference type="GO" id="GO:0016757">
    <property type="term" value="F:glycosyltransferase activity"/>
    <property type="evidence" value="ECO:0007669"/>
    <property type="project" value="InterPro"/>
</dbReference>
<organism evidence="3 4">
    <name type="scientific">Spirosoma oryzae</name>
    <dbReference type="NCBI Taxonomy" id="1469603"/>
    <lineage>
        <taxon>Bacteria</taxon>
        <taxon>Pseudomonadati</taxon>
        <taxon>Bacteroidota</taxon>
        <taxon>Cytophagia</taxon>
        <taxon>Cytophagales</taxon>
        <taxon>Cytophagaceae</taxon>
        <taxon>Spirosoma</taxon>
    </lineage>
</organism>
<evidence type="ECO:0000259" key="2">
    <source>
        <dbReference type="Pfam" id="PF13579"/>
    </source>
</evidence>
<dbReference type="InterPro" id="IPR001296">
    <property type="entry name" value="Glyco_trans_1"/>
</dbReference>
<dbReference type="SUPFAM" id="SSF53756">
    <property type="entry name" value="UDP-Glycosyltransferase/glycogen phosphorylase"/>
    <property type="match status" value="1"/>
</dbReference>
<dbReference type="RefSeq" id="WP_106137236.1">
    <property type="nucleotide sequence ID" value="NZ_PVTE01000005.1"/>
</dbReference>
<dbReference type="EMBL" id="PVTE01000005">
    <property type="protein sequence ID" value="PRY42044.1"/>
    <property type="molecule type" value="Genomic_DNA"/>
</dbReference>
<comment type="caution">
    <text evidence="3">The sequence shown here is derived from an EMBL/GenBank/DDBJ whole genome shotgun (WGS) entry which is preliminary data.</text>
</comment>
<feature type="domain" description="Glycosyltransferase subfamily 4-like N-terminal" evidence="2">
    <location>
        <begin position="16"/>
        <end position="167"/>
    </location>
</feature>
<gene>
    <name evidence="3" type="ORF">CLV58_105247</name>
</gene>
<dbReference type="AlphaFoldDB" id="A0A2T0T8S0"/>
<dbReference type="Pfam" id="PF00534">
    <property type="entry name" value="Glycos_transf_1"/>
    <property type="match status" value="1"/>
</dbReference>
<dbReference type="InterPro" id="IPR028098">
    <property type="entry name" value="Glyco_trans_4-like_N"/>
</dbReference>
<sequence>MTILMSADWFYPCHIGGPSNTIYWQARALTRAGHSVFVVATAQGQQSSTPPDRWLTMDCGQVIYTRNPHFYLPFRHIWYGWRTMQKADIVHLNSLFYPSSLVLAVLSLLLGKPVIWSPHGELSPPALDYSPRIKRLVLRLIWGLRKKILFHATCPAEVGYIRQQFGPLAMVSEVRNMMDIPIPVSRKARPYMLFMGRIHPIKAIDKLIDALGQSTLFRNSDYELIIAGPESDPVYAQQLREQIRRLGLHRKIVFSGLVTGPIKDQFYADALVTILPSKSESFGNVVLESLVQGTPVIASTGTPWEVLEAEQAGSWVAGNPDALQQAVEYYLTLSTEHYQQYRTKAIALARQRFDINANVDQWQFVYQAMAA</sequence>
<dbReference type="CDD" id="cd03801">
    <property type="entry name" value="GT4_PimA-like"/>
    <property type="match status" value="1"/>
</dbReference>
<name>A0A2T0T8S0_9BACT</name>
<proteinExistence type="predicted"/>
<protein>
    <submittedName>
        <fullName evidence="3">Glycosyltransferase involved in cell wall biosynthesis</fullName>
    </submittedName>
</protein>
<evidence type="ECO:0000313" key="3">
    <source>
        <dbReference type="EMBL" id="PRY42044.1"/>
    </source>
</evidence>
<accession>A0A2T0T8S0</accession>
<dbReference type="Pfam" id="PF13579">
    <property type="entry name" value="Glyco_trans_4_4"/>
    <property type="match status" value="1"/>
</dbReference>
<dbReference type="Proteomes" id="UP000238375">
    <property type="component" value="Unassembled WGS sequence"/>
</dbReference>
<keyword evidence="4" id="KW-1185">Reference proteome</keyword>
<dbReference type="OrthoDB" id="9790710at2"/>
<evidence type="ECO:0000259" key="1">
    <source>
        <dbReference type="Pfam" id="PF00534"/>
    </source>
</evidence>
<dbReference type="PANTHER" id="PTHR45947:SF3">
    <property type="entry name" value="SULFOQUINOVOSYL TRANSFERASE SQD2"/>
    <property type="match status" value="1"/>
</dbReference>
<dbReference type="InterPro" id="IPR050194">
    <property type="entry name" value="Glycosyltransferase_grp1"/>
</dbReference>
<feature type="domain" description="Glycosyl transferase family 1" evidence="1">
    <location>
        <begin position="185"/>
        <end position="345"/>
    </location>
</feature>
<dbReference type="Gene3D" id="3.40.50.2000">
    <property type="entry name" value="Glycogen Phosphorylase B"/>
    <property type="match status" value="2"/>
</dbReference>
<dbReference type="PANTHER" id="PTHR45947">
    <property type="entry name" value="SULFOQUINOVOSYL TRANSFERASE SQD2"/>
    <property type="match status" value="1"/>
</dbReference>
<reference evidence="3 4" key="1">
    <citation type="submission" date="2018-03" db="EMBL/GenBank/DDBJ databases">
        <title>Genomic Encyclopedia of Archaeal and Bacterial Type Strains, Phase II (KMG-II): from individual species to whole genera.</title>
        <authorList>
            <person name="Goeker M."/>
        </authorList>
    </citation>
    <scope>NUCLEOTIDE SEQUENCE [LARGE SCALE GENOMIC DNA]</scope>
    <source>
        <strain evidence="3 4">DSM 28354</strain>
    </source>
</reference>
<evidence type="ECO:0000313" key="4">
    <source>
        <dbReference type="Proteomes" id="UP000238375"/>
    </source>
</evidence>